<name>A0A0U2MU31_BACP2</name>
<reference evidence="1 2" key="1">
    <citation type="journal article" date="2007" name="PLoS ONE">
        <title>Paradoxical DNA repair and peroxide resistance gene conservation in Bacillus pumilus SAFR-032.</title>
        <authorList>
            <person name="Gioia J."/>
            <person name="Yerrapragada S."/>
            <person name="Qin X."/>
            <person name="Jiang H."/>
            <person name="Igboeli O.C."/>
            <person name="Muzny D."/>
            <person name="Dugan-Rocha S."/>
            <person name="Ding Y."/>
            <person name="Hawes A."/>
            <person name="Liu W."/>
            <person name="Perez L."/>
            <person name="Kovar C."/>
            <person name="Dinh H."/>
            <person name="Lee S."/>
            <person name="Nazareth L."/>
            <person name="Blyth P."/>
            <person name="Holder M."/>
            <person name="Buhay C."/>
            <person name="Tirumalai M.R."/>
            <person name="Liu Y."/>
            <person name="Dasgupta I."/>
            <person name="Bokhetache L."/>
            <person name="Fujita M."/>
            <person name="Karouia F."/>
            <person name="Eswara Moorthy P."/>
            <person name="Siefert J."/>
            <person name="Uzman A."/>
            <person name="Buzumbo P."/>
            <person name="Verma A."/>
            <person name="Zwiya H."/>
            <person name="McWilliams B.D."/>
            <person name="Olowu A."/>
            <person name="Clinkenbeard K.D."/>
            <person name="Newcombe D."/>
            <person name="Golebiewski L."/>
            <person name="Petrosino J.F."/>
            <person name="Nicholson W.L."/>
            <person name="Fox G.E."/>
            <person name="Venkateswaran K."/>
            <person name="Highlander S.K."/>
            <person name="Weinstock G.M."/>
        </authorList>
    </citation>
    <scope>NUCLEOTIDE SEQUENCE [LARGE SCALE GENOMIC DNA]</scope>
    <source>
        <strain evidence="1 2">SAFR-032</strain>
    </source>
</reference>
<keyword evidence="2" id="KW-1185">Reference proteome</keyword>
<sequence length="127" mass="14166">MELKFIVPNIKETFGEVKFMGFNRERFVYDRVRQQRTDQLESRTYNLGSSCQGGQIEVTVPAAVELKEFDFMSDVELVNPIIQAQARANGNFANLAWTVVADDIVQKGSSANASKVMPATTASNDKK</sequence>
<dbReference type="STRING" id="315750.BPUM_03955"/>
<evidence type="ECO:0000313" key="2">
    <source>
        <dbReference type="Proteomes" id="UP000001355"/>
    </source>
</evidence>
<accession>A0A0U2MU31</accession>
<dbReference type="Gene3D" id="2.40.50.390">
    <property type="entry name" value="Conjugative transposon protein, DUF961"/>
    <property type="match status" value="1"/>
</dbReference>
<gene>
    <name evidence="1" type="ORF">BPUM_03955</name>
</gene>
<dbReference type="GeneID" id="23399366"/>
<dbReference type="InterPro" id="IPR010365">
    <property type="entry name" value="DUF961"/>
</dbReference>
<dbReference type="AlphaFoldDB" id="A0A0U2MU31"/>
<dbReference type="Proteomes" id="UP000001355">
    <property type="component" value="Chromosome"/>
</dbReference>
<reference evidence="1 2" key="2">
    <citation type="journal article" date="2013" name="Extremophiles">
        <title>An ICEBs1-like element may be associated with the extreme radiation and desiccation resistance of Bacillus pumilus SAFR-032 spores.</title>
        <authorList>
            <person name="Tirumalai M.R."/>
            <person name="Fox G.E."/>
        </authorList>
    </citation>
    <scope>NUCLEOTIDE SEQUENCE [LARGE SCALE GENOMIC DNA]</scope>
    <source>
        <strain evidence="1 2">SAFR-032</strain>
    </source>
</reference>
<dbReference type="KEGG" id="bpu:BPUM_03955"/>
<dbReference type="Pfam" id="PF06125">
    <property type="entry name" value="DUF961"/>
    <property type="match status" value="1"/>
</dbReference>
<dbReference type="InterPro" id="IPR038620">
    <property type="entry name" value="YdcP-like_sf"/>
</dbReference>
<organism evidence="1 2">
    <name type="scientific">Bacillus pumilus (strain SAFR-032)</name>
    <dbReference type="NCBI Taxonomy" id="315750"/>
    <lineage>
        <taxon>Bacteria</taxon>
        <taxon>Bacillati</taxon>
        <taxon>Bacillota</taxon>
        <taxon>Bacilli</taxon>
        <taxon>Bacillales</taxon>
        <taxon>Bacillaceae</taxon>
        <taxon>Bacillus</taxon>
    </lineage>
</organism>
<evidence type="ECO:0000313" key="1">
    <source>
        <dbReference type="EMBL" id="ALS35536.1"/>
    </source>
</evidence>
<proteinExistence type="predicted"/>
<dbReference type="OrthoDB" id="2308521at2"/>
<evidence type="ECO:0008006" key="3">
    <source>
        <dbReference type="Google" id="ProtNLM"/>
    </source>
</evidence>
<protein>
    <recommendedName>
        <fullName evidence="3">DUF961 domain-containing protein</fullName>
    </recommendedName>
</protein>
<dbReference type="EMBL" id="CP000813">
    <property type="protein sequence ID" value="ALS35536.1"/>
    <property type="molecule type" value="Genomic_DNA"/>
</dbReference>
<reference evidence="1 2" key="3">
    <citation type="journal article" date="2013" name="PLoS ONE">
        <title>Candidate genes that may be responsible for the unusual resistances exhibited by Bacillus pumilus SAFR-032 spores.</title>
        <authorList>
            <person name="Tirumalai M.R."/>
            <person name="Rastogi R."/>
            <person name="Zamani N."/>
            <person name="O'Bryant Williams E."/>
            <person name="Allen S."/>
            <person name="Diouf F."/>
            <person name="Kwende S."/>
            <person name="Weinstock G.M."/>
            <person name="Venkateswaran K.J."/>
            <person name="Fox G.E."/>
        </authorList>
    </citation>
    <scope>NUCLEOTIDE SEQUENCE [LARGE SCALE GENOMIC DNA]</scope>
    <source>
        <strain evidence="1 2">SAFR-032</strain>
    </source>
</reference>
<dbReference type="RefSeq" id="WP_041815229.1">
    <property type="nucleotide sequence ID" value="NC_009848.4"/>
</dbReference>